<accession>A0A1C7DP43</accession>
<feature type="transmembrane region" description="Helical" evidence="1">
    <location>
        <begin position="29"/>
        <end position="46"/>
    </location>
</feature>
<dbReference type="Proteomes" id="UP000092687">
    <property type="component" value="Chromosome"/>
</dbReference>
<organism evidence="2 3">
    <name type="scientific">Planococcus halocryophilus</name>
    <dbReference type="NCBI Taxonomy" id="1215089"/>
    <lineage>
        <taxon>Bacteria</taxon>
        <taxon>Bacillati</taxon>
        <taxon>Bacillota</taxon>
        <taxon>Bacilli</taxon>
        <taxon>Bacillales</taxon>
        <taxon>Caryophanaceae</taxon>
        <taxon>Planococcus</taxon>
    </lineage>
</organism>
<gene>
    <name evidence="2" type="ORF">BBI08_05045</name>
</gene>
<dbReference type="KEGG" id="phc:BBI08_05045"/>
<keyword evidence="1" id="KW-0472">Membrane</keyword>
<feature type="transmembrane region" description="Helical" evidence="1">
    <location>
        <begin position="53"/>
        <end position="74"/>
    </location>
</feature>
<dbReference type="OrthoDB" id="2454322at2"/>
<evidence type="ECO:0000313" key="3">
    <source>
        <dbReference type="Proteomes" id="UP000092687"/>
    </source>
</evidence>
<reference evidence="3" key="1">
    <citation type="submission" date="2016-07" db="EMBL/GenBank/DDBJ databases">
        <authorList>
            <person name="See-Too W.S."/>
        </authorList>
    </citation>
    <scope>NUCLEOTIDE SEQUENCE [LARGE SCALE GENOMIC DNA]</scope>
    <source>
        <strain evidence="3">DSM 24743</strain>
    </source>
</reference>
<name>A0A1C7DP43_9BACL</name>
<sequence length="82" mass="9026">MGSLLLMFIIAAAIFVGIASKKFYNKPYIVNFGIAVMMVLLVIQTFMMTPIGILGYAAIIICSIAFIFQLVMGFRNLKTVAQ</sequence>
<reference evidence="3" key="2">
    <citation type="submission" date="2016-10" db="EMBL/GenBank/DDBJ databases">
        <authorList>
            <person name="See-Too W.S."/>
        </authorList>
    </citation>
    <scope>NUCLEOTIDE SEQUENCE [LARGE SCALE GENOMIC DNA]</scope>
    <source>
        <strain evidence="3">DSM 24743</strain>
    </source>
</reference>
<dbReference type="EMBL" id="CP016537">
    <property type="protein sequence ID" value="ANU13245.1"/>
    <property type="molecule type" value="Genomic_DNA"/>
</dbReference>
<proteinExistence type="predicted"/>
<dbReference type="STRING" id="1215089.BBI08_05045"/>
<keyword evidence="1" id="KW-1133">Transmembrane helix</keyword>
<protein>
    <recommendedName>
        <fullName evidence="4">YesK-like protein</fullName>
    </recommendedName>
</protein>
<evidence type="ECO:0000256" key="1">
    <source>
        <dbReference type="SAM" id="Phobius"/>
    </source>
</evidence>
<keyword evidence="3" id="KW-1185">Reference proteome</keyword>
<evidence type="ECO:0008006" key="4">
    <source>
        <dbReference type="Google" id="ProtNLM"/>
    </source>
</evidence>
<dbReference type="AlphaFoldDB" id="A0A1C7DP43"/>
<evidence type="ECO:0000313" key="2">
    <source>
        <dbReference type="EMBL" id="ANU13245.1"/>
    </source>
</evidence>
<dbReference type="RefSeq" id="WP_040851340.1">
    <property type="nucleotide sequence ID" value="NZ_CP016537.2"/>
</dbReference>
<keyword evidence="1" id="KW-0812">Transmembrane</keyword>